<dbReference type="PROSITE" id="PS51257">
    <property type="entry name" value="PROKAR_LIPOPROTEIN"/>
    <property type="match status" value="1"/>
</dbReference>
<dbReference type="InterPro" id="IPR018910">
    <property type="entry name" value="LpqB_C"/>
</dbReference>
<accession>A0ABP6T3M3</accession>
<dbReference type="Proteomes" id="UP001501676">
    <property type="component" value="Unassembled WGS sequence"/>
</dbReference>
<feature type="domain" description="GerMN" evidence="3">
    <location>
        <begin position="217"/>
        <end position="304"/>
    </location>
</feature>
<reference evidence="5" key="1">
    <citation type="journal article" date="2019" name="Int. J. Syst. Evol. Microbiol.">
        <title>The Global Catalogue of Microorganisms (GCM) 10K type strain sequencing project: providing services to taxonomists for standard genome sequencing and annotation.</title>
        <authorList>
            <consortium name="The Broad Institute Genomics Platform"/>
            <consortium name="The Broad Institute Genome Sequencing Center for Infectious Disease"/>
            <person name="Wu L."/>
            <person name="Ma J."/>
        </authorList>
    </citation>
    <scope>NUCLEOTIDE SEQUENCE [LARGE SCALE GENOMIC DNA]</scope>
    <source>
        <strain evidence="5">JCM 9458</strain>
    </source>
</reference>
<feature type="compositionally biased region" description="Polar residues" evidence="1">
    <location>
        <begin position="39"/>
        <end position="51"/>
    </location>
</feature>
<proteinExistence type="predicted"/>
<organism evidence="4 5">
    <name type="scientific">Cryptosporangium minutisporangium</name>
    <dbReference type="NCBI Taxonomy" id="113569"/>
    <lineage>
        <taxon>Bacteria</taxon>
        <taxon>Bacillati</taxon>
        <taxon>Actinomycetota</taxon>
        <taxon>Actinomycetes</taxon>
        <taxon>Cryptosporangiales</taxon>
        <taxon>Cryptosporangiaceae</taxon>
        <taxon>Cryptosporangium</taxon>
    </lineage>
</organism>
<name>A0ABP6T3M3_9ACTN</name>
<sequence length="596" mass="62850">MRRAGLVPLVAATVLATAVISCARVPDNGPAVPVAAPEVTQSGEPGSNGVNSGLPRPAADPSSSVSAYINALTVTRNPGPLGDNFLPTPALRNTFRQNPSVAVVRGDIRAIAETPSVADVTTIARFSAELIGTVNSDGVFLEAEDPKWEVQVRMSRARGLWQFAEPPPLIVQDRQFAASFSPATVYFAAKPSVVTGATPRLVIPERRYLNEYSGDRATQIVDLLLAGPSLALESVAQNPLPKIKRTSRVAIENDDLVIELEAQAESVTKDQLNAFVAAVGWSLNDLFSGAVRLIVGGRPVDVNDFSASQDQNTWKRYNPAVVQRALPTFHVQNGAVKVLDPAGGFNPRPLRLSEQVRAKNVRSAAISVDLSRLAVVRTDANGTQRLWIADASGTLQPTLRARDIGRPSWGGNRSTVVVPVGGRLFEVGVGNARTPSEIQVIGPGGRRLTNVTAIRLSLDGVRAVLVNGSGPAAQVYVGTLSGTTGGALVLEARRLAVEGTVKDVSWYGPAQVVVAVTRPGNNGDEVYLVIAPIDGSPAHPQSTRLKATSQVRLTADATETLDAIPLELNGRLYDARADSTSTPALLSAGTAPFYPG</sequence>
<dbReference type="Pfam" id="PF25976">
    <property type="entry name" value="LpqB_N"/>
    <property type="match status" value="1"/>
</dbReference>
<protein>
    <recommendedName>
        <fullName evidence="3">GerMN domain-containing protein</fullName>
    </recommendedName>
</protein>
<evidence type="ECO:0000313" key="5">
    <source>
        <dbReference type="Proteomes" id="UP001501676"/>
    </source>
</evidence>
<evidence type="ECO:0000313" key="4">
    <source>
        <dbReference type="EMBL" id="GAA3391579.1"/>
    </source>
</evidence>
<evidence type="ECO:0000256" key="1">
    <source>
        <dbReference type="SAM" id="MobiDB-lite"/>
    </source>
</evidence>
<comment type="caution">
    <text evidence="4">The sequence shown here is derived from an EMBL/GenBank/DDBJ whole genome shotgun (WGS) entry which is preliminary data.</text>
</comment>
<dbReference type="Pfam" id="PF10646">
    <property type="entry name" value="Germane"/>
    <property type="match status" value="1"/>
</dbReference>
<keyword evidence="2" id="KW-0732">Signal</keyword>
<feature type="region of interest" description="Disordered" evidence="1">
    <location>
        <begin position="33"/>
        <end position="61"/>
    </location>
</feature>
<evidence type="ECO:0000256" key="2">
    <source>
        <dbReference type="SAM" id="SignalP"/>
    </source>
</evidence>
<keyword evidence="5" id="KW-1185">Reference proteome</keyword>
<dbReference type="InterPro" id="IPR019606">
    <property type="entry name" value="GerMN"/>
</dbReference>
<gene>
    <name evidence="4" type="ORF">GCM10020369_50080</name>
</gene>
<feature type="chain" id="PRO_5047279648" description="GerMN domain-containing protein" evidence="2">
    <location>
        <begin position="24"/>
        <end position="596"/>
    </location>
</feature>
<dbReference type="EMBL" id="BAAAYN010000033">
    <property type="protein sequence ID" value="GAA3391579.1"/>
    <property type="molecule type" value="Genomic_DNA"/>
</dbReference>
<dbReference type="SMART" id="SM00909">
    <property type="entry name" value="Germane"/>
    <property type="match status" value="1"/>
</dbReference>
<feature type="signal peptide" evidence="2">
    <location>
        <begin position="1"/>
        <end position="23"/>
    </location>
</feature>
<dbReference type="SUPFAM" id="SSF82171">
    <property type="entry name" value="DPP6 N-terminal domain-like"/>
    <property type="match status" value="1"/>
</dbReference>
<dbReference type="RefSeq" id="WP_345730645.1">
    <property type="nucleotide sequence ID" value="NZ_BAAAYN010000033.1"/>
</dbReference>
<dbReference type="Pfam" id="PF10647">
    <property type="entry name" value="Gmad1"/>
    <property type="match status" value="1"/>
</dbReference>
<dbReference type="InterPro" id="IPR059026">
    <property type="entry name" value="LpqB_N"/>
</dbReference>
<evidence type="ECO:0000259" key="3">
    <source>
        <dbReference type="SMART" id="SM00909"/>
    </source>
</evidence>